<evidence type="ECO:0000256" key="6">
    <source>
        <dbReference type="ARBA" id="ARBA00023136"/>
    </source>
</evidence>
<dbReference type="PANTHER" id="PTHR42718">
    <property type="entry name" value="MAJOR FACILITATOR SUPERFAMILY MULTIDRUG TRANSPORTER MFSC"/>
    <property type="match status" value="1"/>
</dbReference>
<sequence length="442" mass="45919">MAFVTIGIAIMMAVLDSSIMNVALPAIAAEQGVSPAAAITVVTAFQIAVVISLLPFAALGESLGFRKVYFFGVLLFGGASFLCAQSQTIEALSAARVLQGLGAGALMSINGAMVRHIMPANQIGRGIANISLIVGISAASGPTVAGAILSVANWQWLFLINVPLCLVILASGVLTLPRMEGTWRRFDWIGALLNGAAFGLLITGLTALGRDGFTTVIALQFIGAACAMVALTWRMMGSAAPMLPVDLLRIRPFAMAIIASICSFTAQFIVFVSLPFFLVNVLGRTAVETGLLLTPWPVATAIIAPFAGRLADRYSAEYLSVIGMVLLGLGFLGLLLLPEAPENFDLIWRLTICGAGFGLFQAPNNKVVMTTAPRARSGGASGMQSTARVLGQSFGAALAALLIGASVEFDLSPLMALAMAFCGIAIVATLVRASGVRHSGQQ</sequence>
<dbReference type="PANTHER" id="PTHR42718:SF46">
    <property type="entry name" value="BLR6921 PROTEIN"/>
    <property type="match status" value="1"/>
</dbReference>
<dbReference type="InterPro" id="IPR036259">
    <property type="entry name" value="MFS_trans_sf"/>
</dbReference>
<feature type="transmembrane region" description="Helical" evidence="7">
    <location>
        <begin position="253"/>
        <end position="278"/>
    </location>
</feature>
<keyword evidence="5 7" id="KW-1133">Transmembrane helix</keyword>
<proteinExistence type="predicted"/>
<dbReference type="GO" id="GO:0005886">
    <property type="term" value="C:plasma membrane"/>
    <property type="evidence" value="ECO:0007669"/>
    <property type="project" value="UniProtKB-SubCell"/>
</dbReference>
<feature type="transmembrane region" description="Helical" evidence="7">
    <location>
        <begin position="188"/>
        <end position="207"/>
    </location>
</feature>
<organism evidence="9 10">
    <name type="scientific">Rhabdonatronobacter sediminivivens</name>
    <dbReference type="NCBI Taxonomy" id="2743469"/>
    <lineage>
        <taxon>Bacteria</taxon>
        <taxon>Pseudomonadati</taxon>
        <taxon>Pseudomonadota</taxon>
        <taxon>Alphaproteobacteria</taxon>
        <taxon>Rhodobacterales</taxon>
        <taxon>Paracoccaceae</taxon>
        <taxon>Rhabdonatronobacter</taxon>
    </lineage>
</organism>
<dbReference type="Gene3D" id="1.20.1720.10">
    <property type="entry name" value="Multidrug resistance protein D"/>
    <property type="match status" value="1"/>
</dbReference>
<keyword evidence="10" id="KW-1185">Reference proteome</keyword>
<dbReference type="AlphaFoldDB" id="A0A7Z0KZH5"/>
<keyword evidence="2" id="KW-0813">Transport</keyword>
<keyword evidence="6 7" id="KW-0472">Membrane</keyword>
<feature type="transmembrane region" description="Helical" evidence="7">
    <location>
        <begin position="154"/>
        <end position="176"/>
    </location>
</feature>
<evidence type="ECO:0000256" key="5">
    <source>
        <dbReference type="ARBA" id="ARBA00022989"/>
    </source>
</evidence>
<evidence type="ECO:0000256" key="4">
    <source>
        <dbReference type="ARBA" id="ARBA00022692"/>
    </source>
</evidence>
<evidence type="ECO:0000313" key="9">
    <source>
        <dbReference type="EMBL" id="NYS25491.1"/>
    </source>
</evidence>
<gene>
    <name evidence="9" type="ORF">HUK65_10850</name>
</gene>
<feature type="transmembrane region" description="Helical" evidence="7">
    <location>
        <begin position="213"/>
        <end position="233"/>
    </location>
</feature>
<evidence type="ECO:0000259" key="8">
    <source>
        <dbReference type="PROSITE" id="PS50850"/>
    </source>
</evidence>
<feature type="transmembrane region" description="Helical" evidence="7">
    <location>
        <begin position="318"/>
        <end position="340"/>
    </location>
</feature>
<feature type="transmembrane region" description="Helical" evidence="7">
    <location>
        <begin position="126"/>
        <end position="148"/>
    </location>
</feature>
<name>A0A7Z0KZH5_9RHOB</name>
<protein>
    <submittedName>
        <fullName evidence="9">MFS transporter</fullName>
    </submittedName>
</protein>
<keyword evidence="4 7" id="KW-0812">Transmembrane</keyword>
<dbReference type="InterPro" id="IPR011701">
    <property type="entry name" value="MFS"/>
</dbReference>
<dbReference type="PROSITE" id="PS50850">
    <property type="entry name" value="MFS"/>
    <property type="match status" value="1"/>
</dbReference>
<evidence type="ECO:0000256" key="7">
    <source>
        <dbReference type="SAM" id="Phobius"/>
    </source>
</evidence>
<dbReference type="PRINTS" id="PR01036">
    <property type="entry name" value="TCRTETB"/>
</dbReference>
<reference evidence="9 10" key="1">
    <citation type="journal article" date="2000" name="Arch. Microbiol.">
        <title>Rhodobaca bogoriensis gen. nov. and sp. nov., an alkaliphilic purple nonsulfur bacterium from African Rift Valley soda lakes.</title>
        <authorList>
            <person name="Milford A.D."/>
            <person name="Achenbach L.A."/>
            <person name="Jung D.O."/>
            <person name="Madigan M.T."/>
        </authorList>
    </citation>
    <scope>NUCLEOTIDE SEQUENCE [LARGE SCALE GENOMIC DNA]</scope>
    <source>
        <strain evidence="9 10">2376</strain>
    </source>
</reference>
<feature type="transmembrane region" description="Helical" evidence="7">
    <location>
        <begin position="385"/>
        <end position="405"/>
    </location>
</feature>
<comment type="subcellular location">
    <subcellularLocation>
        <location evidence="1">Cell membrane</location>
        <topology evidence="1">Multi-pass membrane protein</topology>
    </subcellularLocation>
</comment>
<evidence type="ECO:0000313" key="10">
    <source>
        <dbReference type="Proteomes" id="UP000529417"/>
    </source>
</evidence>
<dbReference type="Gene3D" id="1.20.1250.20">
    <property type="entry name" value="MFS general substrate transporter like domains"/>
    <property type="match status" value="1"/>
</dbReference>
<dbReference type="Proteomes" id="UP000529417">
    <property type="component" value="Unassembled WGS sequence"/>
</dbReference>
<feature type="transmembrane region" description="Helical" evidence="7">
    <location>
        <begin position="38"/>
        <end position="56"/>
    </location>
</feature>
<evidence type="ECO:0000256" key="2">
    <source>
        <dbReference type="ARBA" id="ARBA00022448"/>
    </source>
</evidence>
<dbReference type="GO" id="GO:0022857">
    <property type="term" value="F:transmembrane transporter activity"/>
    <property type="evidence" value="ECO:0007669"/>
    <property type="project" value="InterPro"/>
</dbReference>
<dbReference type="Pfam" id="PF07690">
    <property type="entry name" value="MFS_1"/>
    <property type="match status" value="1"/>
</dbReference>
<dbReference type="CDD" id="cd17321">
    <property type="entry name" value="MFS_MMR_MDR_like"/>
    <property type="match status" value="1"/>
</dbReference>
<feature type="transmembrane region" description="Helical" evidence="7">
    <location>
        <begin position="68"/>
        <end position="87"/>
    </location>
</feature>
<accession>A0A7Z0KZH5</accession>
<dbReference type="SUPFAM" id="SSF103473">
    <property type="entry name" value="MFS general substrate transporter"/>
    <property type="match status" value="1"/>
</dbReference>
<feature type="transmembrane region" description="Helical" evidence="7">
    <location>
        <begin position="290"/>
        <end position="311"/>
    </location>
</feature>
<feature type="transmembrane region" description="Helical" evidence="7">
    <location>
        <begin position="93"/>
        <end position="114"/>
    </location>
</feature>
<feature type="transmembrane region" description="Helical" evidence="7">
    <location>
        <begin position="346"/>
        <end position="364"/>
    </location>
</feature>
<evidence type="ECO:0000256" key="3">
    <source>
        <dbReference type="ARBA" id="ARBA00022475"/>
    </source>
</evidence>
<evidence type="ECO:0000256" key="1">
    <source>
        <dbReference type="ARBA" id="ARBA00004651"/>
    </source>
</evidence>
<feature type="transmembrane region" description="Helical" evidence="7">
    <location>
        <begin position="411"/>
        <end position="431"/>
    </location>
</feature>
<keyword evidence="3" id="KW-1003">Cell membrane</keyword>
<dbReference type="InterPro" id="IPR020846">
    <property type="entry name" value="MFS_dom"/>
</dbReference>
<comment type="caution">
    <text evidence="9">The sequence shown here is derived from an EMBL/GenBank/DDBJ whole genome shotgun (WGS) entry which is preliminary data.</text>
</comment>
<dbReference type="EMBL" id="JACBXS010000020">
    <property type="protein sequence ID" value="NYS25491.1"/>
    <property type="molecule type" value="Genomic_DNA"/>
</dbReference>
<feature type="domain" description="Major facilitator superfamily (MFS) profile" evidence="8">
    <location>
        <begin position="2"/>
        <end position="437"/>
    </location>
</feature>